<dbReference type="InterPro" id="IPR001182">
    <property type="entry name" value="FtsW/RodA"/>
</dbReference>
<feature type="transmembrane region" description="Helical" evidence="6">
    <location>
        <begin position="363"/>
        <end position="384"/>
    </location>
</feature>
<evidence type="ECO:0000313" key="8">
    <source>
        <dbReference type="Proteomes" id="UP000719500"/>
    </source>
</evidence>
<reference evidence="7 8" key="1">
    <citation type="journal article" date="2021" name="Sci. Rep.">
        <title>The distribution of antibiotic resistance genes in chicken gut microbiota commensals.</title>
        <authorList>
            <person name="Juricova H."/>
            <person name="Matiasovicova J."/>
            <person name="Kubasova T."/>
            <person name="Cejkova D."/>
            <person name="Rychlik I."/>
        </authorList>
    </citation>
    <scope>NUCLEOTIDE SEQUENCE [LARGE SCALE GENOMIC DNA]</scope>
    <source>
        <strain evidence="7 8">An411</strain>
    </source>
</reference>
<feature type="transmembrane region" description="Helical" evidence="6">
    <location>
        <begin position="50"/>
        <end position="71"/>
    </location>
</feature>
<accession>A0ABS2FRD1</accession>
<evidence type="ECO:0000313" key="7">
    <source>
        <dbReference type="EMBL" id="MBM6850033.1"/>
    </source>
</evidence>
<evidence type="ECO:0000256" key="1">
    <source>
        <dbReference type="ARBA" id="ARBA00004141"/>
    </source>
</evidence>
<evidence type="ECO:0000256" key="2">
    <source>
        <dbReference type="ARBA" id="ARBA00022692"/>
    </source>
</evidence>
<gene>
    <name evidence="7" type="ORF">H9X91_01105</name>
</gene>
<dbReference type="Proteomes" id="UP000719500">
    <property type="component" value="Unassembled WGS sequence"/>
</dbReference>
<dbReference type="PANTHER" id="PTHR30474:SF1">
    <property type="entry name" value="PEPTIDOGLYCAN GLYCOSYLTRANSFERASE MRDB"/>
    <property type="match status" value="1"/>
</dbReference>
<comment type="caution">
    <text evidence="7">The sequence shown here is derived from an EMBL/GenBank/DDBJ whole genome shotgun (WGS) entry which is preliminary data.</text>
</comment>
<feature type="transmembrane region" description="Helical" evidence="6">
    <location>
        <begin position="83"/>
        <end position="103"/>
    </location>
</feature>
<feature type="transmembrane region" description="Helical" evidence="6">
    <location>
        <begin position="330"/>
        <end position="357"/>
    </location>
</feature>
<protein>
    <submittedName>
        <fullName evidence="7">FtsW/RodA/SpoVE family cell cycle protein</fullName>
    </submittedName>
</protein>
<keyword evidence="5 6" id="KW-0472">Membrane</keyword>
<dbReference type="Pfam" id="PF01098">
    <property type="entry name" value="FTSW_RODA_SPOVE"/>
    <property type="match status" value="1"/>
</dbReference>
<feature type="transmembrane region" description="Helical" evidence="6">
    <location>
        <begin position="18"/>
        <end position="38"/>
    </location>
</feature>
<evidence type="ECO:0000256" key="4">
    <source>
        <dbReference type="ARBA" id="ARBA00022989"/>
    </source>
</evidence>
<feature type="transmembrane region" description="Helical" evidence="6">
    <location>
        <begin position="204"/>
        <end position="226"/>
    </location>
</feature>
<keyword evidence="2 6" id="KW-0812">Transmembrane</keyword>
<comment type="subcellular location">
    <subcellularLocation>
        <location evidence="1">Membrane</location>
        <topology evidence="1">Multi-pass membrane protein</topology>
    </subcellularLocation>
</comment>
<evidence type="ECO:0000256" key="5">
    <source>
        <dbReference type="ARBA" id="ARBA00023136"/>
    </source>
</evidence>
<proteinExistence type="predicted"/>
<evidence type="ECO:0000256" key="6">
    <source>
        <dbReference type="SAM" id="Phobius"/>
    </source>
</evidence>
<keyword evidence="8" id="KW-1185">Reference proteome</keyword>
<feature type="transmembrane region" description="Helical" evidence="6">
    <location>
        <begin position="297"/>
        <end position="318"/>
    </location>
</feature>
<sequence>MWNRLKAILADFIQQADLVLLGLCCAATLYGMVLIASATRYMDTSGMSGMIRYVGVQGAAMLLGLCAYVFMSMIDVEIVLKKWKWVLAFNIVFIGLLVTPLGVGGATTGNQAWLKIPGIPFQIGPAEIVKITFTLLLAKQLEWLREEKRDLKSFPAAAMVAGHTLLLMGYYVVISGDMGNALTFFFIFLCMAFAAGFALRWFALLFAGLGGGIAFVLLLDIVPASMDYMLNRFRVLFDHSYDSLGVGWQQSRSLLAIGSGGIFGQGYMQGTQTQSSESYSLPYRWTDFIFSVCGEELGLIGCLAVIALLTAIIIRVLLVARNAQVPLHCYVCVGMAAMLIYQTVINIGMCLFVMPTIGVTLPFFSYGGSSLLTLYAAMGVVSGIKKRSPVTRRPGRLLG</sequence>
<name>A0ABS2FRD1_9FIRM</name>
<keyword evidence="4 6" id="KW-1133">Transmembrane helix</keyword>
<organism evidence="7 8">
    <name type="scientific">Oscillibacter valericigenes</name>
    <dbReference type="NCBI Taxonomy" id="351091"/>
    <lineage>
        <taxon>Bacteria</taxon>
        <taxon>Bacillati</taxon>
        <taxon>Bacillota</taxon>
        <taxon>Clostridia</taxon>
        <taxon>Eubacteriales</taxon>
        <taxon>Oscillospiraceae</taxon>
        <taxon>Oscillibacter</taxon>
    </lineage>
</organism>
<keyword evidence="3" id="KW-0133">Cell shape</keyword>
<dbReference type="RefSeq" id="WP_204801650.1">
    <property type="nucleotide sequence ID" value="NZ_JACSNX010000001.1"/>
</dbReference>
<evidence type="ECO:0000256" key="3">
    <source>
        <dbReference type="ARBA" id="ARBA00022960"/>
    </source>
</evidence>
<dbReference type="PANTHER" id="PTHR30474">
    <property type="entry name" value="CELL CYCLE PROTEIN"/>
    <property type="match status" value="1"/>
</dbReference>
<dbReference type="EMBL" id="JACSNX010000001">
    <property type="protein sequence ID" value="MBM6850033.1"/>
    <property type="molecule type" value="Genomic_DNA"/>
</dbReference>